<protein>
    <submittedName>
        <fullName evidence="2">Uncharacterized protein</fullName>
    </submittedName>
</protein>
<evidence type="ECO:0000313" key="3">
    <source>
        <dbReference type="Proteomes" id="UP001159363"/>
    </source>
</evidence>
<feature type="region of interest" description="Disordered" evidence="1">
    <location>
        <begin position="223"/>
        <end position="271"/>
    </location>
</feature>
<comment type="caution">
    <text evidence="2">The sequence shown here is derived from an EMBL/GenBank/DDBJ whole genome shotgun (WGS) entry which is preliminary data.</text>
</comment>
<evidence type="ECO:0000256" key="1">
    <source>
        <dbReference type="SAM" id="MobiDB-lite"/>
    </source>
</evidence>
<dbReference type="Proteomes" id="UP001159363">
    <property type="component" value="Chromosome 1"/>
</dbReference>
<reference evidence="2 3" key="1">
    <citation type="submission" date="2023-02" db="EMBL/GenBank/DDBJ databases">
        <title>LHISI_Scaffold_Assembly.</title>
        <authorList>
            <person name="Stuart O.P."/>
            <person name="Cleave R."/>
            <person name="Magrath M.J.L."/>
            <person name="Mikheyev A.S."/>
        </authorList>
    </citation>
    <scope>NUCLEOTIDE SEQUENCE [LARGE SCALE GENOMIC DNA]</scope>
    <source>
        <strain evidence="2">Daus_M_001</strain>
        <tissue evidence="2">Leg muscle</tissue>
    </source>
</reference>
<evidence type="ECO:0000313" key="2">
    <source>
        <dbReference type="EMBL" id="KAJ8894829.1"/>
    </source>
</evidence>
<keyword evidence="3" id="KW-1185">Reference proteome</keyword>
<proteinExistence type="predicted"/>
<dbReference type="EMBL" id="JARBHB010000001">
    <property type="protein sequence ID" value="KAJ8894829.1"/>
    <property type="molecule type" value="Genomic_DNA"/>
</dbReference>
<gene>
    <name evidence="2" type="ORF">PR048_000136</name>
</gene>
<name>A0ABQ9IDS6_9NEOP</name>
<accession>A0ABQ9IDS6</accession>
<sequence>MVQRLQCHTWVHETSTGTVSQLESALALTRHSHSGTLQRIETCCPVEAFGIISLTGKRGCESEHRVYIVAHSPSRALSSELGQLRVLSVTSRVRESSLGELGRGLNIAPTDAIPTKMKREEYGEAPECKGGRMREIPEIIRRPAASSLHDSRTCGNPVVGDRTRFSQAEGEESDHHTTAAPVSHKCAVPLFHGHILKDSEPASGVSNYQLHVNYMPISRPVDKESSGALCSQSDTRPVPQRHVTDQRMQTPASEEPLRRRHDGNTARLARRSDETLGVRVSVARIAPSLLDLERAAPGFRDEQRRLYAKVFGSKVTHSTRPRHCDIRATQRRMIECKYLYTMKDISLGLHQLGSPLVDDRPIMNAVKYNRVLFGVVWTNRTKASSNTDTNRISVVAVIDVGSPLKVPYVYAARQKHCTPVHIPVRSGDSAIVERASVTLTTSALCGYKMIQRCKQVFTARRPAHPPSSRTATLLG</sequence>
<organism evidence="2 3">
    <name type="scientific">Dryococelus australis</name>
    <dbReference type="NCBI Taxonomy" id="614101"/>
    <lineage>
        <taxon>Eukaryota</taxon>
        <taxon>Metazoa</taxon>
        <taxon>Ecdysozoa</taxon>
        <taxon>Arthropoda</taxon>
        <taxon>Hexapoda</taxon>
        <taxon>Insecta</taxon>
        <taxon>Pterygota</taxon>
        <taxon>Neoptera</taxon>
        <taxon>Polyneoptera</taxon>
        <taxon>Phasmatodea</taxon>
        <taxon>Verophasmatodea</taxon>
        <taxon>Anareolatae</taxon>
        <taxon>Phasmatidae</taxon>
        <taxon>Eurycanthinae</taxon>
        <taxon>Dryococelus</taxon>
    </lineage>
</organism>